<dbReference type="Proteomes" id="UP000027432">
    <property type="component" value="Unassembled WGS sequence"/>
</dbReference>
<evidence type="ECO:0000313" key="15">
    <source>
        <dbReference type="Proteomes" id="UP000027432"/>
    </source>
</evidence>
<comment type="pathway">
    <text evidence="12">Carbohydrate metabolism; D-ribose degradation; D-ribose 5-phosphate from beta-D-ribopyranose: step 2/2.</text>
</comment>
<keyword evidence="5 12" id="KW-0479">Metal-binding</keyword>
<evidence type="ECO:0000256" key="11">
    <source>
        <dbReference type="ARBA" id="ARBA00023277"/>
    </source>
</evidence>
<evidence type="ECO:0000256" key="10">
    <source>
        <dbReference type="ARBA" id="ARBA00022958"/>
    </source>
</evidence>
<evidence type="ECO:0000256" key="7">
    <source>
        <dbReference type="ARBA" id="ARBA00022777"/>
    </source>
</evidence>
<protein>
    <recommendedName>
        <fullName evidence="3 12">Ribokinase</fullName>
        <shortName evidence="12">RK</shortName>
        <ecNumber evidence="2 12">2.7.1.15</ecNumber>
    </recommendedName>
</protein>
<dbReference type="UniPathway" id="UPA00916">
    <property type="reaction ID" value="UER00889"/>
</dbReference>
<dbReference type="GO" id="GO:0046872">
    <property type="term" value="F:metal ion binding"/>
    <property type="evidence" value="ECO:0007669"/>
    <property type="project" value="UniProtKB-KW"/>
</dbReference>
<dbReference type="InterPro" id="IPR002173">
    <property type="entry name" value="Carboh/pur_kinase_PfkB_CS"/>
</dbReference>
<dbReference type="RefSeq" id="WP_038075550.1">
    <property type="nucleotide sequence ID" value="NZ_AUND01000012.1"/>
</dbReference>
<keyword evidence="9 12" id="KW-0460">Magnesium</keyword>
<feature type="binding site" evidence="12">
    <location>
        <position position="178"/>
    </location>
    <ligand>
        <name>ATP</name>
        <dbReference type="ChEBI" id="CHEBI:30616"/>
    </ligand>
</feature>
<keyword evidence="7 12" id="KW-0418">Kinase</keyword>
<comment type="subunit">
    <text evidence="12">Homodimer.</text>
</comment>
<evidence type="ECO:0000259" key="13">
    <source>
        <dbReference type="Pfam" id="PF00294"/>
    </source>
</evidence>
<dbReference type="HAMAP" id="MF_01987">
    <property type="entry name" value="Ribokinase"/>
    <property type="match status" value="1"/>
</dbReference>
<feature type="binding site" evidence="12">
    <location>
        <position position="232"/>
    </location>
    <ligand>
        <name>K(+)</name>
        <dbReference type="ChEBI" id="CHEBI:29103"/>
    </ligand>
</feature>
<comment type="function">
    <text evidence="12">Catalyzes the phosphorylation of ribose at O-5 in a reaction requiring ATP and magnesium. The resulting D-ribose-5-phosphate can then be used either for sythesis of nucleotides, histidine, and tryptophan, or as a component of the pentose phosphate pathway.</text>
</comment>
<sequence length="294" mass="30197">MIYNLGSINADHLYRLEHLPAPGETLAAESYTLGLGGKGANQSVAIARSGAKVRHIGAIGADGRWMLERLEAAGVDCAHVCEVEGASGHAIITVDAGGENAIVIHAGANREIAESHVKQALDGAGAGDALILQNETGLQVEAARFAQEQGLFVIYSAAPFDAEATRAVLPFVSLLIVNEIEAAQLCSALGVTLGELEVENVLVTLGAKGAVWHDVARGHEIRVKGFPVEAVDTTGAGDTYTGYLVASLSEGLAVDEAMRVAAAAAALKVTRSGTADAIPTGAEVADFLSAQPRA</sequence>
<dbReference type="STRING" id="1353537.TP2_05325"/>
<keyword evidence="11 12" id="KW-0119">Carbohydrate metabolism</keyword>
<comment type="similarity">
    <text evidence="12">Belongs to the carbohydrate kinase PfkB family. Ribokinase subfamily.</text>
</comment>
<evidence type="ECO:0000256" key="12">
    <source>
        <dbReference type="HAMAP-Rule" id="MF_01987"/>
    </source>
</evidence>
<evidence type="ECO:0000256" key="8">
    <source>
        <dbReference type="ARBA" id="ARBA00022840"/>
    </source>
</evidence>
<keyword evidence="8 12" id="KW-0067">ATP-binding</keyword>
<dbReference type="InterPro" id="IPR011877">
    <property type="entry name" value="Ribokinase"/>
</dbReference>
<dbReference type="SUPFAM" id="SSF53613">
    <property type="entry name" value="Ribokinase-like"/>
    <property type="match status" value="1"/>
</dbReference>
<dbReference type="PANTHER" id="PTHR10584:SF166">
    <property type="entry name" value="RIBOKINASE"/>
    <property type="match status" value="1"/>
</dbReference>
<evidence type="ECO:0000256" key="2">
    <source>
        <dbReference type="ARBA" id="ARBA00012035"/>
    </source>
</evidence>
<dbReference type="CDD" id="cd01174">
    <property type="entry name" value="ribokinase"/>
    <property type="match status" value="1"/>
</dbReference>
<dbReference type="PROSITE" id="PS00583">
    <property type="entry name" value="PFKB_KINASES_1"/>
    <property type="match status" value="1"/>
</dbReference>
<feature type="binding site" evidence="12">
    <location>
        <begin position="237"/>
        <end position="238"/>
    </location>
    <ligand>
        <name>ATP</name>
        <dbReference type="ChEBI" id="CHEBI:30616"/>
    </ligand>
</feature>
<dbReference type="GO" id="GO:0005524">
    <property type="term" value="F:ATP binding"/>
    <property type="evidence" value="ECO:0007669"/>
    <property type="project" value="UniProtKB-UniRule"/>
</dbReference>
<dbReference type="AlphaFoldDB" id="A0A074JCT4"/>
<dbReference type="Gene3D" id="3.40.1190.20">
    <property type="match status" value="1"/>
</dbReference>
<feature type="binding site" evidence="12">
    <location>
        <position position="234"/>
    </location>
    <ligand>
        <name>K(+)</name>
        <dbReference type="ChEBI" id="CHEBI:29103"/>
    </ligand>
</feature>
<comment type="cofactor">
    <cofactor evidence="12">
        <name>Mg(2+)</name>
        <dbReference type="ChEBI" id="CHEBI:18420"/>
    </cofactor>
    <text evidence="12">Requires a divalent cation, most likely magnesium in vivo, as an electrophilic catalyst to aid phosphoryl group transfer. It is the chelate of the metal and the nucleotide that is the actual substrate.</text>
</comment>
<feature type="binding site" evidence="12">
    <location>
        <position position="268"/>
    </location>
    <ligand>
        <name>K(+)</name>
        <dbReference type="ChEBI" id="CHEBI:29103"/>
    </ligand>
</feature>
<keyword evidence="4 12" id="KW-0808">Transferase</keyword>
<evidence type="ECO:0000256" key="4">
    <source>
        <dbReference type="ARBA" id="ARBA00022679"/>
    </source>
</evidence>
<evidence type="ECO:0000256" key="6">
    <source>
        <dbReference type="ARBA" id="ARBA00022741"/>
    </source>
</evidence>
<feature type="binding site" evidence="12">
    <location>
        <position position="271"/>
    </location>
    <ligand>
        <name>K(+)</name>
        <dbReference type="ChEBI" id="CHEBI:29103"/>
    </ligand>
</feature>
<dbReference type="GO" id="GO:0004747">
    <property type="term" value="F:ribokinase activity"/>
    <property type="evidence" value="ECO:0007669"/>
    <property type="project" value="UniProtKB-UniRule"/>
</dbReference>
<feature type="active site" description="Proton acceptor" evidence="12">
    <location>
        <position position="238"/>
    </location>
</feature>
<comment type="activity regulation">
    <text evidence="12">Activated by a monovalent cation that binds near, but not in, the active site. The most likely occupant of the site in vivo is potassium. Ion binding induces a conformational change that may alter substrate affinity.</text>
</comment>
<accession>A0A074JCT4</accession>
<evidence type="ECO:0000313" key="14">
    <source>
        <dbReference type="EMBL" id="KEO54349.1"/>
    </source>
</evidence>
<comment type="caution">
    <text evidence="12">Lacks conserved residue(s) required for the propagation of feature annotation.</text>
</comment>
<name>A0A074JCT4_9RHOB</name>
<dbReference type="InterPro" id="IPR029056">
    <property type="entry name" value="Ribokinase-like"/>
</dbReference>
<feature type="domain" description="Carbohydrate kinase PfkB" evidence="13">
    <location>
        <begin position="5"/>
        <end position="280"/>
    </location>
</feature>
<evidence type="ECO:0000256" key="5">
    <source>
        <dbReference type="ARBA" id="ARBA00022723"/>
    </source>
</evidence>
<feature type="binding site" evidence="12">
    <location>
        <begin position="37"/>
        <end position="41"/>
    </location>
    <ligand>
        <name>substrate</name>
    </ligand>
</feature>
<reference evidence="14 15" key="1">
    <citation type="submission" date="2013-07" db="EMBL/GenBank/DDBJ databases">
        <title>Thioclava pacifica DSM 10166 Genome Sequencing.</title>
        <authorList>
            <person name="Lai Q."/>
            <person name="Shao Z."/>
        </authorList>
    </citation>
    <scope>NUCLEOTIDE SEQUENCE [LARGE SCALE GENOMIC DNA]</scope>
    <source>
        <strain evidence="14 15">DSM 10166</strain>
    </source>
</reference>
<evidence type="ECO:0000256" key="3">
    <source>
        <dbReference type="ARBA" id="ARBA00016943"/>
    </source>
</evidence>
<comment type="subcellular location">
    <subcellularLocation>
        <location evidence="12">Cytoplasm</location>
    </subcellularLocation>
</comment>
<feature type="binding site" evidence="12">
    <location>
        <position position="238"/>
    </location>
    <ligand>
        <name>substrate</name>
    </ligand>
</feature>
<comment type="caution">
    <text evidence="14">The sequence shown here is derived from an EMBL/GenBank/DDBJ whole genome shotgun (WGS) entry which is preliminary data.</text>
</comment>
<feature type="binding site" evidence="12">
    <location>
        <begin position="204"/>
        <end position="209"/>
    </location>
    <ligand>
        <name>ATP</name>
        <dbReference type="ChEBI" id="CHEBI:30616"/>
    </ligand>
</feature>
<dbReference type="EC" id="2.7.1.15" evidence="2 12"/>
<feature type="binding site" evidence="12">
    <location>
        <position position="135"/>
    </location>
    <ligand>
        <name>substrate</name>
    </ligand>
</feature>
<dbReference type="InterPro" id="IPR011611">
    <property type="entry name" value="PfkB_dom"/>
</dbReference>
<dbReference type="PANTHER" id="PTHR10584">
    <property type="entry name" value="SUGAR KINASE"/>
    <property type="match status" value="1"/>
</dbReference>
<gene>
    <name evidence="12" type="primary">rbsK</name>
    <name evidence="14" type="ORF">TP2_05325</name>
</gene>
<dbReference type="EMBL" id="AUND01000012">
    <property type="protein sequence ID" value="KEO54349.1"/>
    <property type="molecule type" value="Genomic_DNA"/>
</dbReference>
<feature type="binding site" evidence="12">
    <location>
        <begin position="9"/>
        <end position="11"/>
    </location>
    <ligand>
        <name>substrate</name>
    </ligand>
</feature>
<keyword evidence="12" id="KW-0963">Cytoplasm</keyword>
<dbReference type="Pfam" id="PF00294">
    <property type="entry name" value="PfkB"/>
    <property type="match status" value="1"/>
</dbReference>
<keyword evidence="10 12" id="KW-0630">Potassium</keyword>
<evidence type="ECO:0000256" key="1">
    <source>
        <dbReference type="ARBA" id="ARBA00005380"/>
    </source>
</evidence>
<keyword evidence="15" id="KW-1185">Reference proteome</keyword>
<comment type="similarity">
    <text evidence="1">Belongs to the carbohydrate kinase pfkB family.</text>
</comment>
<keyword evidence="6 12" id="KW-0547">Nucleotide-binding</keyword>
<dbReference type="GO" id="GO:0005737">
    <property type="term" value="C:cytoplasm"/>
    <property type="evidence" value="ECO:0007669"/>
    <property type="project" value="UniProtKB-SubCell"/>
</dbReference>
<feature type="binding site" evidence="12">
    <location>
        <position position="273"/>
    </location>
    <ligand>
        <name>K(+)</name>
        <dbReference type="ChEBI" id="CHEBI:29103"/>
    </ligand>
</feature>
<proteinExistence type="inferred from homology"/>
<dbReference type="PRINTS" id="PR00990">
    <property type="entry name" value="RIBOKINASE"/>
</dbReference>
<comment type="catalytic activity">
    <reaction evidence="12">
        <text>D-ribose + ATP = D-ribose 5-phosphate + ADP + H(+)</text>
        <dbReference type="Rhea" id="RHEA:13697"/>
        <dbReference type="ChEBI" id="CHEBI:15378"/>
        <dbReference type="ChEBI" id="CHEBI:30616"/>
        <dbReference type="ChEBI" id="CHEBI:47013"/>
        <dbReference type="ChEBI" id="CHEBI:78346"/>
        <dbReference type="ChEBI" id="CHEBI:456216"/>
        <dbReference type="EC" id="2.7.1.15"/>
    </reaction>
</comment>
<organism evidence="14 15">
    <name type="scientific">Thioclava pacifica DSM 10166</name>
    <dbReference type="NCBI Taxonomy" id="1353537"/>
    <lineage>
        <taxon>Bacteria</taxon>
        <taxon>Pseudomonadati</taxon>
        <taxon>Pseudomonadota</taxon>
        <taxon>Alphaproteobacteria</taxon>
        <taxon>Rhodobacterales</taxon>
        <taxon>Paracoccaceae</taxon>
        <taxon>Thioclava</taxon>
    </lineage>
</organism>
<dbReference type="eggNOG" id="COG0524">
    <property type="taxonomic scope" value="Bacteria"/>
</dbReference>
<dbReference type="GO" id="GO:0019303">
    <property type="term" value="P:D-ribose catabolic process"/>
    <property type="evidence" value="ECO:0007669"/>
    <property type="project" value="UniProtKB-UniRule"/>
</dbReference>
<dbReference type="OrthoDB" id="9792663at2"/>
<evidence type="ECO:0000256" key="9">
    <source>
        <dbReference type="ARBA" id="ARBA00022842"/>
    </source>
</evidence>
<dbReference type="InterPro" id="IPR002139">
    <property type="entry name" value="Ribo/fructo_kinase"/>
</dbReference>